<accession>A0A2Z7D0S5</accession>
<keyword evidence="2" id="KW-1185">Reference proteome</keyword>
<evidence type="ECO:0000313" key="2">
    <source>
        <dbReference type="Proteomes" id="UP000250235"/>
    </source>
</evidence>
<dbReference type="AlphaFoldDB" id="A0A2Z7D0S5"/>
<protein>
    <submittedName>
        <fullName evidence="1">Uncharacterized protein</fullName>
    </submittedName>
</protein>
<dbReference type="EMBL" id="KQ990633">
    <property type="protein sequence ID" value="KZV52825.1"/>
    <property type="molecule type" value="Genomic_DNA"/>
</dbReference>
<sequence>MIALDFLGTTHQSASHNVAFNRVINQSVNQAQDNHIIKSHNINYSHVPAQAAKSAQFVHSTVEIYLNRFSQRHGTNNRSKSASSRYQIHDRDSLELKSVPAADLNYPDVATVERRCFIISDWFFNPTAGHSAGTILTTQQLIALQLRSETKMHHSFATVPLTRVDV</sequence>
<dbReference type="Proteomes" id="UP000250235">
    <property type="component" value="Unassembled WGS sequence"/>
</dbReference>
<gene>
    <name evidence="1" type="ORF">F511_20168</name>
</gene>
<organism evidence="1 2">
    <name type="scientific">Dorcoceras hygrometricum</name>
    <dbReference type="NCBI Taxonomy" id="472368"/>
    <lineage>
        <taxon>Eukaryota</taxon>
        <taxon>Viridiplantae</taxon>
        <taxon>Streptophyta</taxon>
        <taxon>Embryophyta</taxon>
        <taxon>Tracheophyta</taxon>
        <taxon>Spermatophyta</taxon>
        <taxon>Magnoliopsida</taxon>
        <taxon>eudicotyledons</taxon>
        <taxon>Gunneridae</taxon>
        <taxon>Pentapetalae</taxon>
        <taxon>asterids</taxon>
        <taxon>lamiids</taxon>
        <taxon>Lamiales</taxon>
        <taxon>Gesneriaceae</taxon>
        <taxon>Didymocarpoideae</taxon>
        <taxon>Trichosporeae</taxon>
        <taxon>Loxocarpinae</taxon>
        <taxon>Dorcoceras</taxon>
    </lineage>
</organism>
<reference evidence="1 2" key="1">
    <citation type="journal article" date="2015" name="Proc. Natl. Acad. Sci. U.S.A.">
        <title>The resurrection genome of Boea hygrometrica: A blueprint for survival of dehydration.</title>
        <authorList>
            <person name="Xiao L."/>
            <person name="Yang G."/>
            <person name="Zhang L."/>
            <person name="Yang X."/>
            <person name="Zhao S."/>
            <person name="Ji Z."/>
            <person name="Zhou Q."/>
            <person name="Hu M."/>
            <person name="Wang Y."/>
            <person name="Chen M."/>
            <person name="Xu Y."/>
            <person name="Jin H."/>
            <person name="Xiao X."/>
            <person name="Hu G."/>
            <person name="Bao F."/>
            <person name="Hu Y."/>
            <person name="Wan P."/>
            <person name="Li L."/>
            <person name="Deng X."/>
            <person name="Kuang T."/>
            <person name="Xiang C."/>
            <person name="Zhu J.K."/>
            <person name="Oliver M.J."/>
            <person name="He Y."/>
        </authorList>
    </citation>
    <scope>NUCLEOTIDE SEQUENCE [LARGE SCALE GENOMIC DNA]</scope>
    <source>
        <strain evidence="2">cv. XS01</strain>
    </source>
</reference>
<name>A0A2Z7D0S5_9LAMI</name>
<proteinExistence type="predicted"/>
<evidence type="ECO:0000313" key="1">
    <source>
        <dbReference type="EMBL" id="KZV52825.1"/>
    </source>
</evidence>